<proteinExistence type="predicted"/>
<evidence type="ECO:0000313" key="2">
    <source>
        <dbReference type="EMBL" id="ERK39798.1"/>
    </source>
</evidence>
<dbReference type="InterPro" id="IPR039422">
    <property type="entry name" value="MarR/SlyA-like"/>
</dbReference>
<evidence type="ECO:0000259" key="1">
    <source>
        <dbReference type="PROSITE" id="PS50995"/>
    </source>
</evidence>
<dbReference type="PANTHER" id="PTHR33164">
    <property type="entry name" value="TRANSCRIPTIONAL REGULATOR, MARR FAMILY"/>
    <property type="match status" value="1"/>
</dbReference>
<dbReference type="RefSeq" id="WP_021588927.1">
    <property type="nucleotide sequence ID" value="NZ_AWEY01000008.1"/>
</dbReference>
<gene>
    <name evidence="2" type="ORF">HMPREF9135_0134</name>
</gene>
<organism evidence="2 3">
    <name type="scientific">Segatella baroniae F0067</name>
    <dbReference type="NCBI Taxonomy" id="1115809"/>
    <lineage>
        <taxon>Bacteria</taxon>
        <taxon>Pseudomonadati</taxon>
        <taxon>Bacteroidota</taxon>
        <taxon>Bacteroidia</taxon>
        <taxon>Bacteroidales</taxon>
        <taxon>Prevotellaceae</taxon>
        <taxon>Segatella</taxon>
    </lineage>
</organism>
<feature type="domain" description="HTH marR-type" evidence="1">
    <location>
        <begin position="1"/>
        <end position="120"/>
    </location>
</feature>
<dbReference type="SMART" id="SM00347">
    <property type="entry name" value="HTH_MARR"/>
    <property type="match status" value="1"/>
</dbReference>
<sequence length="120" mass="14232">MDNSCICQIRDIYKAIVRFEHELDRQFGLNINEGMLLCLLQDTKPMQAKDIADKMNLTKSNTSKVIASLEKRQYIERQGSDLDYRYRYFRITEEGLRILEQIHSDKVCIPEDLRRYVSKP</sequence>
<evidence type="ECO:0000313" key="3">
    <source>
        <dbReference type="Proteomes" id="UP000016648"/>
    </source>
</evidence>
<dbReference type="Pfam" id="PF01047">
    <property type="entry name" value="MarR"/>
    <property type="match status" value="1"/>
</dbReference>
<reference evidence="2 3" key="1">
    <citation type="submission" date="2013-08" db="EMBL/GenBank/DDBJ databases">
        <authorList>
            <person name="Durkin A.S."/>
            <person name="Haft D.R."/>
            <person name="McCorrison J."/>
            <person name="Torralba M."/>
            <person name="Gillis M."/>
            <person name="Haft D.H."/>
            <person name="Methe B."/>
            <person name="Sutton G."/>
            <person name="Nelson K.E."/>
        </authorList>
    </citation>
    <scope>NUCLEOTIDE SEQUENCE [LARGE SCALE GENOMIC DNA]</scope>
    <source>
        <strain evidence="2 3">F0067</strain>
    </source>
</reference>
<dbReference type="InterPro" id="IPR036390">
    <property type="entry name" value="WH_DNA-bd_sf"/>
</dbReference>
<dbReference type="EMBL" id="AWEY01000008">
    <property type="protein sequence ID" value="ERK39798.1"/>
    <property type="molecule type" value="Genomic_DNA"/>
</dbReference>
<dbReference type="AlphaFoldDB" id="U2QEP7"/>
<dbReference type="PATRIC" id="fig|1115809.3.peg.603"/>
<name>U2QEP7_9BACT</name>
<dbReference type="InterPro" id="IPR000835">
    <property type="entry name" value="HTH_MarR-typ"/>
</dbReference>
<dbReference type="GO" id="GO:0006950">
    <property type="term" value="P:response to stress"/>
    <property type="evidence" value="ECO:0007669"/>
    <property type="project" value="TreeGrafter"/>
</dbReference>
<dbReference type="Gene3D" id="1.10.10.10">
    <property type="entry name" value="Winged helix-like DNA-binding domain superfamily/Winged helix DNA-binding domain"/>
    <property type="match status" value="1"/>
</dbReference>
<protein>
    <submittedName>
        <fullName evidence="2">Sugar-specific transcriptional regulator, TrmB family</fullName>
    </submittedName>
</protein>
<dbReference type="InterPro" id="IPR036388">
    <property type="entry name" value="WH-like_DNA-bd_sf"/>
</dbReference>
<comment type="caution">
    <text evidence="2">The sequence shown here is derived from an EMBL/GenBank/DDBJ whole genome shotgun (WGS) entry which is preliminary data.</text>
</comment>
<dbReference type="PROSITE" id="PS50995">
    <property type="entry name" value="HTH_MARR_2"/>
    <property type="match status" value="1"/>
</dbReference>
<dbReference type="PANTHER" id="PTHR33164:SF43">
    <property type="entry name" value="HTH-TYPE TRANSCRIPTIONAL REPRESSOR YETL"/>
    <property type="match status" value="1"/>
</dbReference>
<accession>U2QEP7</accession>
<dbReference type="Proteomes" id="UP000016648">
    <property type="component" value="Unassembled WGS sequence"/>
</dbReference>
<dbReference type="GO" id="GO:0003700">
    <property type="term" value="F:DNA-binding transcription factor activity"/>
    <property type="evidence" value="ECO:0007669"/>
    <property type="project" value="InterPro"/>
</dbReference>
<dbReference type="SUPFAM" id="SSF46785">
    <property type="entry name" value="Winged helix' DNA-binding domain"/>
    <property type="match status" value="1"/>
</dbReference>
<keyword evidence="3" id="KW-1185">Reference proteome</keyword>